<evidence type="ECO:0000256" key="8">
    <source>
        <dbReference type="SAM" id="MobiDB-lite"/>
    </source>
</evidence>
<dbReference type="SUPFAM" id="SSF46894">
    <property type="entry name" value="C-terminal effector domain of the bipartite response regulators"/>
    <property type="match status" value="1"/>
</dbReference>
<evidence type="ECO:0000256" key="6">
    <source>
        <dbReference type="PROSITE-ProRule" id="PRU00169"/>
    </source>
</evidence>
<dbReference type="Gene3D" id="1.10.10.10">
    <property type="entry name" value="Winged helix-like DNA-binding domain superfamily/Winged helix DNA-binding domain"/>
    <property type="match status" value="1"/>
</dbReference>
<feature type="domain" description="OmpR/PhoB-type" evidence="10">
    <location>
        <begin position="263"/>
        <end position="357"/>
    </location>
</feature>
<dbReference type="GO" id="GO:0005829">
    <property type="term" value="C:cytosol"/>
    <property type="evidence" value="ECO:0007669"/>
    <property type="project" value="TreeGrafter"/>
</dbReference>
<evidence type="ECO:0000313" key="12">
    <source>
        <dbReference type="Proteomes" id="UP000273119"/>
    </source>
</evidence>
<evidence type="ECO:0000256" key="3">
    <source>
        <dbReference type="ARBA" id="ARBA00023015"/>
    </source>
</evidence>
<keyword evidence="4 7" id="KW-0238">DNA-binding</keyword>
<dbReference type="Pfam" id="PF00486">
    <property type="entry name" value="Trans_reg_C"/>
    <property type="match status" value="1"/>
</dbReference>
<comment type="caution">
    <text evidence="11">The sequence shown here is derived from an EMBL/GenBank/DDBJ whole genome shotgun (WGS) entry which is preliminary data.</text>
</comment>
<dbReference type="CDD" id="cd00383">
    <property type="entry name" value="trans_reg_C"/>
    <property type="match status" value="1"/>
</dbReference>
<dbReference type="SMART" id="SM00862">
    <property type="entry name" value="Trans_reg_C"/>
    <property type="match status" value="1"/>
</dbReference>
<name>A0A496PJ48_9MICC</name>
<evidence type="ECO:0000259" key="9">
    <source>
        <dbReference type="PROSITE" id="PS50110"/>
    </source>
</evidence>
<dbReference type="InterPro" id="IPR036388">
    <property type="entry name" value="WH-like_DNA-bd_sf"/>
</dbReference>
<dbReference type="EMBL" id="QQXL01000004">
    <property type="protein sequence ID" value="RKW70532.1"/>
    <property type="molecule type" value="Genomic_DNA"/>
</dbReference>
<dbReference type="SMART" id="SM00448">
    <property type="entry name" value="REC"/>
    <property type="match status" value="1"/>
</dbReference>
<dbReference type="PROSITE" id="PS51755">
    <property type="entry name" value="OMPR_PHOB"/>
    <property type="match status" value="1"/>
</dbReference>
<keyword evidence="1 6" id="KW-0597">Phosphoprotein</keyword>
<dbReference type="GO" id="GO:0000976">
    <property type="term" value="F:transcription cis-regulatory region binding"/>
    <property type="evidence" value="ECO:0007669"/>
    <property type="project" value="TreeGrafter"/>
</dbReference>
<accession>A0A496PJ48</accession>
<evidence type="ECO:0000313" key="11">
    <source>
        <dbReference type="EMBL" id="RKW70532.1"/>
    </source>
</evidence>
<keyword evidence="2" id="KW-0902">Two-component regulatory system</keyword>
<evidence type="ECO:0000256" key="7">
    <source>
        <dbReference type="PROSITE-ProRule" id="PRU01091"/>
    </source>
</evidence>
<gene>
    <name evidence="11" type="ORF">DWQ67_08680</name>
</gene>
<dbReference type="Gene3D" id="6.10.250.690">
    <property type="match status" value="1"/>
</dbReference>
<dbReference type="InterPro" id="IPR011006">
    <property type="entry name" value="CheY-like_superfamily"/>
</dbReference>
<dbReference type="Pfam" id="PF00072">
    <property type="entry name" value="Response_reg"/>
    <property type="match status" value="1"/>
</dbReference>
<dbReference type="PANTHER" id="PTHR48111:SF21">
    <property type="entry name" value="DNA-BINDING DUAL MASTER TRANSCRIPTIONAL REGULATOR RPAA"/>
    <property type="match status" value="1"/>
</dbReference>
<evidence type="ECO:0000256" key="2">
    <source>
        <dbReference type="ARBA" id="ARBA00023012"/>
    </source>
</evidence>
<dbReference type="PANTHER" id="PTHR48111">
    <property type="entry name" value="REGULATOR OF RPOS"/>
    <property type="match status" value="1"/>
</dbReference>
<dbReference type="AlphaFoldDB" id="A0A496PJ48"/>
<keyword evidence="5" id="KW-0804">Transcription</keyword>
<feature type="region of interest" description="Disordered" evidence="8">
    <location>
        <begin position="1"/>
        <end position="45"/>
    </location>
</feature>
<feature type="DNA-binding region" description="OmpR/PhoB-type" evidence="7">
    <location>
        <begin position="263"/>
        <end position="357"/>
    </location>
</feature>
<dbReference type="GO" id="GO:0000156">
    <property type="term" value="F:phosphorelay response regulator activity"/>
    <property type="evidence" value="ECO:0007669"/>
    <property type="project" value="TreeGrafter"/>
</dbReference>
<keyword evidence="12" id="KW-1185">Reference proteome</keyword>
<evidence type="ECO:0000256" key="4">
    <source>
        <dbReference type="ARBA" id="ARBA00023125"/>
    </source>
</evidence>
<dbReference type="GO" id="GO:0032993">
    <property type="term" value="C:protein-DNA complex"/>
    <property type="evidence" value="ECO:0007669"/>
    <property type="project" value="TreeGrafter"/>
</dbReference>
<dbReference type="Proteomes" id="UP000273119">
    <property type="component" value="Unassembled WGS sequence"/>
</dbReference>
<feature type="compositionally biased region" description="Low complexity" evidence="8">
    <location>
        <begin position="196"/>
        <end position="219"/>
    </location>
</feature>
<organism evidence="11 12">
    <name type="scientific">Galactobacter caseinivorans</name>
    <dbReference type="NCBI Taxonomy" id="2676123"/>
    <lineage>
        <taxon>Bacteria</taxon>
        <taxon>Bacillati</taxon>
        <taxon>Actinomycetota</taxon>
        <taxon>Actinomycetes</taxon>
        <taxon>Micrococcales</taxon>
        <taxon>Micrococcaceae</taxon>
        <taxon>Galactobacter</taxon>
    </lineage>
</organism>
<protein>
    <submittedName>
        <fullName evidence="11">DNA-binding response regulator</fullName>
    </submittedName>
</protein>
<dbReference type="GO" id="GO:0006355">
    <property type="term" value="P:regulation of DNA-templated transcription"/>
    <property type="evidence" value="ECO:0007669"/>
    <property type="project" value="InterPro"/>
</dbReference>
<evidence type="ECO:0000256" key="1">
    <source>
        <dbReference type="ARBA" id="ARBA00022553"/>
    </source>
</evidence>
<dbReference type="PROSITE" id="PS50110">
    <property type="entry name" value="RESPONSE_REGULATORY"/>
    <property type="match status" value="1"/>
</dbReference>
<dbReference type="InterPro" id="IPR039420">
    <property type="entry name" value="WalR-like"/>
</dbReference>
<dbReference type="InterPro" id="IPR001867">
    <property type="entry name" value="OmpR/PhoB-type_DNA-bd"/>
</dbReference>
<feature type="region of interest" description="Disordered" evidence="8">
    <location>
        <begin position="175"/>
        <end position="265"/>
    </location>
</feature>
<reference evidence="11 12" key="1">
    <citation type="submission" date="2018-07" db="EMBL/GenBank/DDBJ databases">
        <title>Arthrobacter sp. nov., isolated from raw cow's milk with high bacterial count.</title>
        <authorList>
            <person name="Hahne J."/>
            <person name="Isele D."/>
            <person name="Lipski A."/>
        </authorList>
    </citation>
    <scope>NUCLEOTIDE SEQUENCE [LARGE SCALE GENOMIC DNA]</scope>
    <source>
        <strain evidence="11 12">JZ R-183</strain>
    </source>
</reference>
<dbReference type="CDD" id="cd17574">
    <property type="entry name" value="REC_OmpR"/>
    <property type="match status" value="1"/>
</dbReference>
<feature type="modified residue" description="4-aspartylphosphate" evidence="6">
    <location>
        <position position="104"/>
    </location>
</feature>
<dbReference type="Gene3D" id="3.40.50.2300">
    <property type="match status" value="1"/>
</dbReference>
<dbReference type="InterPro" id="IPR001789">
    <property type="entry name" value="Sig_transdc_resp-reg_receiver"/>
</dbReference>
<dbReference type="SUPFAM" id="SSF52172">
    <property type="entry name" value="CheY-like"/>
    <property type="match status" value="1"/>
</dbReference>
<proteinExistence type="predicted"/>
<feature type="domain" description="Response regulatory" evidence="9">
    <location>
        <begin position="55"/>
        <end position="168"/>
    </location>
</feature>
<keyword evidence="3" id="KW-0805">Transcription regulation</keyword>
<sequence>MTESLWPRNATPEPRPRDPRVKKQPPRFPASRTRPCRLRNAEEGAHRVPASTPLTVVHVEDDDVIREVTALGLSRLGYAVHSESDGLEGLEYLRSHPADLVLLDVMLPSLSGASICRRLREFSDVPVIMLSARDDSVDVVAGLDAGADDYVTKPVDLDILDARIRALLRRTRDRTHAVAGSEQQVPDAAGQGFATDSPSSGGVVGASSGDQGTDALGAGAALGGGPAAAQTAADPAPQSTAAGRGGDHAASGTGASGGNADAAPAQENHGLQIDHHRMEATLEGEVVHLTPTEWRILVMLVDADGGLVSRQQLLAGAWEDAWAGDGRLVDVHVQRLRRKVGPQRVETVRGFGYRWHE</sequence>
<dbReference type="InterPro" id="IPR016032">
    <property type="entry name" value="Sig_transdc_resp-reg_C-effctor"/>
</dbReference>
<evidence type="ECO:0000259" key="10">
    <source>
        <dbReference type="PROSITE" id="PS51755"/>
    </source>
</evidence>
<feature type="compositionally biased region" description="Low complexity" evidence="8">
    <location>
        <begin position="227"/>
        <end position="263"/>
    </location>
</feature>
<evidence type="ECO:0000256" key="5">
    <source>
        <dbReference type="ARBA" id="ARBA00023163"/>
    </source>
</evidence>